<keyword evidence="9" id="KW-0862">Zinc</keyword>
<evidence type="ECO:0000256" key="1">
    <source>
        <dbReference type="ARBA" id="ARBA00022670"/>
    </source>
</evidence>
<dbReference type="InterPro" id="IPR036397">
    <property type="entry name" value="RNaseH_sf"/>
</dbReference>
<dbReference type="SUPFAM" id="SSF56672">
    <property type="entry name" value="DNA/RNA polymerases"/>
    <property type="match status" value="1"/>
</dbReference>
<dbReference type="SUPFAM" id="SSF53098">
    <property type="entry name" value="Ribonuclease H-like"/>
    <property type="match status" value="1"/>
</dbReference>
<keyword evidence="5" id="KW-0064">Aspartyl protease</keyword>
<feature type="compositionally biased region" description="Low complexity" evidence="10">
    <location>
        <begin position="244"/>
        <end position="261"/>
    </location>
</feature>
<keyword evidence="7" id="KW-0238">DNA-binding</keyword>
<dbReference type="SUPFAM" id="SSF57756">
    <property type="entry name" value="Retrovirus zinc finger-like domains"/>
    <property type="match status" value="1"/>
</dbReference>
<dbReference type="Pfam" id="PF17919">
    <property type="entry name" value="RT_RNaseH_2"/>
    <property type="match status" value="1"/>
</dbReference>
<keyword evidence="3" id="KW-0548">Nucleotidyltransferase</keyword>
<evidence type="ECO:0000313" key="13">
    <source>
        <dbReference type="EMBL" id="GJT53150.1"/>
    </source>
</evidence>
<comment type="caution">
    <text evidence="13">The sequence shown here is derived from an EMBL/GenBank/DDBJ whole genome shotgun (WGS) entry which is preliminary data.</text>
</comment>
<evidence type="ECO:0000259" key="11">
    <source>
        <dbReference type="PROSITE" id="PS50158"/>
    </source>
</evidence>
<keyword evidence="6" id="KW-0378">Hydrolase</keyword>
<dbReference type="InterPro" id="IPR036875">
    <property type="entry name" value="Znf_CCHC_sf"/>
</dbReference>
<reference evidence="13" key="2">
    <citation type="submission" date="2022-01" db="EMBL/GenBank/DDBJ databases">
        <authorList>
            <person name="Yamashiro T."/>
            <person name="Shiraishi A."/>
            <person name="Satake H."/>
            <person name="Nakayama K."/>
        </authorList>
    </citation>
    <scope>NUCLEOTIDE SEQUENCE</scope>
</reference>
<dbReference type="InterPro" id="IPR043128">
    <property type="entry name" value="Rev_trsase/Diguanyl_cyclase"/>
</dbReference>
<dbReference type="SUPFAM" id="SSF50630">
    <property type="entry name" value="Acid proteases"/>
    <property type="match status" value="1"/>
</dbReference>
<evidence type="ECO:0000256" key="9">
    <source>
        <dbReference type="PROSITE-ProRule" id="PRU00047"/>
    </source>
</evidence>
<keyword evidence="8" id="KW-0511">Multifunctional enzyme</keyword>
<dbReference type="Gene3D" id="3.30.70.270">
    <property type="match status" value="2"/>
</dbReference>
<dbReference type="PANTHER" id="PTHR37984">
    <property type="entry name" value="PROTEIN CBG26694"/>
    <property type="match status" value="1"/>
</dbReference>
<evidence type="ECO:0000256" key="2">
    <source>
        <dbReference type="ARBA" id="ARBA00022679"/>
    </source>
</evidence>
<keyword evidence="13" id="KW-0695">RNA-directed DNA polymerase</keyword>
<dbReference type="Pfam" id="PF00078">
    <property type="entry name" value="RVT_1"/>
    <property type="match status" value="1"/>
</dbReference>
<dbReference type="InterPro" id="IPR001878">
    <property type="entry name" value="Znf_CCHC"/>
</dbReference>
<evidence type="ECO:0000259" key="12">
    <source>
        <dbReference type="PROSITE" id="PS50878"/>
    </source>
</evidence>
<evidence type="ECO:0000256" key="10">
    <source>
        <dbReference type="SAM" id="MobiDB-lite"/>
    </source>
</evidence>
<keyword evidence="2" id="KW-0808">Transferase</keyword>
<dbReference type="InterPro" id="IPR043502">
    <property type="entry name" value="DNA/RNA_pol_sf"/>
</dbReference>
<feature type="region of interest" description="Disordered" evidence="10">
    <location>
        <begin position="16"/>
        <end position="40"/>
    </location>
</feature>
<evidence type="ECO:0000256" key="3">
    <source>
        <dbReference type="ARBA" id="ARBA00022695"/>
    </source>
</evidence>
<dbReference type="Gene3D" id="3.10.10.10">
    <property type="entry name" value="HIV Type 1 Reverse Transcriptase, subunit A, domain 1"/>
    <property type="match status" value="1"/>
</dbReference>
<dbReference type="Gene3D" id="2.40.70.10">
    <property type="entry name" value="Acid Proteases"/>
    <property type="match status" value="1"/>
</dbReference>
<dbReference type="Pfam" id="PF08284">
    <property type="entry name" value="RVP_2"/>
    <property type="match status" value="1"/>
</dbReference>
<sequence>MFSLVLIMPPRMRTRSAGRAAAKSLGGETGVRVGRGGRGRRPREVLTRWIEKMESVHDMSGCSIHQKNHAMVGAGHATYTDRFHELARMVVAMELKTIQKVVQISGALTDEAVRNGSIKKIEKRGNVGESSKDKNGRDNNKRTRTGNAFATTINPVGRENTGTWPKCTICNSYHAPRGPCHTCFNCNHLGHLAKDCRGVPRNVNPVNARNLTVRACYECGSTDHVRLTCPRLNRAQGLEENRPNQVAANNGGQGRGNQRNQARGRAFMLGAEEARQDPNIVTGTFTLNNHFPTTLFDSGADYSFVSTTFIPLSGLEPSDLGFRYEIEIASGQLVEIDKVIKGCKLEIEGHVFDIDMIPFGHRSFDVIIGMDWLSNYKAEIICHEKVVRIPLPDGKVLRVLGERPKEKARFLMGDKFRIDLIPRATPVAKSPYRLTPSELEELPGKLKELQDKGFIRPSSSPWGALVLFVKKKNGSFRMCIDYRELNKLIVKNRYPLPRIDDLFDQLQGSQFFLKIDLRSRYHQLRVHEDDIPKIAFRTRYGHFKFIVMPFGLTNAPTVFMDLMNMVSKPYLDKFMIVFIDDILFYSKTQEEHVEHLRLVLRLLKKEKLYAKFSKCEFWLREMQFIGHVINGNGIHVDPSKIGAVKNRKAPRTPTEVPSFLGLAGYYRRFIGNFSKIDKSLTILTQKSLPDGPEDFLIYCNASGIGLGCVLMQRGKVIAYASRQLKIHEKNYSTHDLELGVVVFALDLETLYIELFSDYDCEIRYHPGKANVVANALSRKERKEAVDEFVRLQKCLDEMIEQKSDGTLYYLDRIWVPLKGEVKAEHQRPSGLLQQPEIPVWKWEGIAMDFVTKFPRTSSGHDTIWVIMDRLTKSAHFLPMREDYKMERLARFYLNEIVARHGNRLDMSTAYHLQTDGQSERTIQTLEDMLRVCILYFRGSWDVHLPLVEFSYNNSYPSSVRCALFEVLYGRKCRSPIMWAEVGEGQLIGPKLVQETIEKISQINDRLKVARDRKKSFADKSITLERCGTLWEEGKVST</sequence>
<keyword evidence="14" id="KW-1185">Reference proteome</keyword>
<dbReference type="PROSITE" id="PS50158">
    <property type="entry name" value="ZF_CCHC"/>
    <property type="match status" value="1"/>
</dbReference>
<protein>
    <submittedName>
        <fullName evidence="13">Reverse transcriptase domain-containing protein</fullName>
    </submittedName>
</protein>
<feature type="region of interest" description="Disordered" evidence="10">
    <location>
        <begin position="236"/>
        <end position="261"/>
    </location>
</feature>
<keyword evidence="9" id="KW-0863">Zinc-finger</keyword>
<dbReference type="InterPro" id="IPR050951">
    <property type="entry name" value="Retrovirus_Pol_polyprotein"/>
</dbReference>
<reference evidence="13" key="1">
    <citation type="journal article" date="2022" name="Int. J. Mol. Sci.">
        <title>Draft Genome of Tanacetum Coccineum: Genomic Comparison of Closely Related Tanacetum-Family Plants.</title>
        <authorList>
            <person name="Yamashiro T."/>
            <person name="Shiraishi A."/>
            <person name="Nakayama K."/>
            <person name="Satake H."/>
        </authorList>
    </citation>
    <scope>NUCLEOTIDE SEQUENCE</scope>
</reference>
<keyword evidence="9" id="KW-0479">Metal-binding</keyword>
<evidence type="ECO:0000256" key="5">
    <source>
        <dbReference type="ARBA" id="ARBA00022750"/>
    </source>
</evidence>
<evidence type="ECO:0000256" key="6">
    <source>
        <dbReference type="ARBA" id="ARBA00022759"/>
    </source>
</evidence>
<dbReference type="CDD" id="cd00303">
    <property type="entry name" value="retropepsin_like"/>
    <property type="match status" value="1"/>
</dbReference>
<name>A0ABQ5EQH1_9ASTR</name>
<evidence type="ECO:0000256" key="7">
    <source>
        <dbReference type="ARBA" id="ARBA00023125"/>
    </source>
</evidence>
<evidence type="ECO:0000256" key="8">
    <source>
        <dbReference type="ARBA" id="ARBA00023268"/>
    </source>
</evidence>
<dbReference type="CDD" id="cd01647">
    <property type="entry name" value="RT_LTR"/>
    <property type="match status" value="1"/>
</dbReference>
<dbReference type="GO" id="GO:0003964">
    <property type="term" value="F:RNA-directed DNA polymerase activity"/>
    <property type="evidence" value="ECO:0007669"/>
    <property type="project" value="UniProtKB-KW"/>
</dbReference>
<feature type="domain" description="CCHC-type" evidence="11">
    <location>
        <begin position="183"/>
        <end position="197"/>
    </location>
</feature>
<dbReference type="SMART" id="SM00343">
    <property type="entry name" value="ZnF_C2HC"/>
    <property type="match status" value="2"/>
</dbReference>
<gene>
    <name evidence="13" type="ORF">Tco_0988204</name>
</gene>
<dbReference type="InterPro" id="IPR041577">
    <property type="entry name" value="RT_RNaseH_2"/>
</dbReference>
<evidence type="ECO:0000256" key="4">
    <source>
        <dbReference type="ARBA" id="ARBA00022722"/>
    </source>
</evidence>
<proteinExistence type="predicted"/>
<dbReference type="Gene3D" id="3.30.420.10">
    <property type="entry name" value="Ribonuclease H-like superfamily/Ribonuclease H"/>
    <property type="match status" value="1"/>
</dbReference>
<accession>A0ABQ5EQH1</accession>
<dbReference type="InterPro" id="IPR000477">
    <property type="entry name" value="RT_dom"/>
</dbReference>
<dbReference type="Gene3D" id="4.10.60.10">
    <property type="entry name" value="Zinc finger, CCHC-type"/>
    <property type="match status" value="1"/>
</dbReference>
<keyword evidence="1" id="KW-0645">Protease</keyword>
<dbReference type="PROSITE" id="PS50878">
    <property type="entry name" value="RT_POL"/>
    <property type="match status" value="1"/>
</dbReference>
<feature type="compositionally biased region" description="Basic and acidic residues" evidence="10">
    <location>
        <begin position="123"/>
        <end position="141"/>
    </location>
</feature>
<organism evidence="13 14">
    <name type="scientific">Tanacetum coccineum</name>
    <dbReference type="NCBI Taxonomy" id="301880"/>
    <lineage>
        <taxon>Eukaryota</taxon>
        <taxon>Viridiplantae</taxon>
        <taxon>Streptophyta</taxon>
        <taxon>Embryophyta</taxon>
        <taxon>Tracheophyta</taxon>
        <taxon>Spermatophyta</taxon>
        <taxon>Magnoliopsida</taxon>
        <taxon>eudicotyledons</taxon>
        <taxon>Gunneridae</taxon>
        <taxon>Pentapetalae</taxon>
        <taxon>asterids</taxon>
        <taxon>campanulids</taxon>
        <taxon>Asterales</taxon>
        <taxon>Asteraceae</taxon>
        <taxon>Asteroideae</taxon>
        <taxon>Anthemideae</taxon>
        <taxon>Anthemidinae</taxon>
        <taxon>Tanacetum</taxon>
    </lineage>
</organism>
<feature type="region of interest" description="Disordered" evidence="10">
    <location>
        <begin position="123"/>
        <end position="146"/>
    </location>
</feature>
<dbReference type="Proteomes" id="UP001151760">
    <property type="component" value="Unassembled WGS sequence"/>
</dbReference>
<feature type="domain" description="Reverse transcriptase" evidence="12">
    <location>
        <begin position="450"/>
        <end position="629"/>
    </location>
</feature>
<dbReference type="PANTHER" id="PTHR37984:SF5">
    <property type="entry name" value="PROTEIN NYNRIN-LIKE"/>
    <property type="match status" value="1"/>
</dbReference>
<dbReference type="EMBL" id="BQNB010016560">
    <property type="protein sequence ID" value="GJT53150.1"/>
    <property type="molecule type" value="Genomic_DNA"/>
</dbReference>
<dbReference type="InterPro" id="IPR012337">
    <property type="entry name" value="RNaseH-like_sf"/>
</dbReference>
<dbReference type="Pfam" id="PF00098">
    <property type="entry name" value="zf-CCHC"/>
    <property type="match status" value="1"/>
</dbReference>
<dbReference type="InterPro" id="IPR021109">
    <property type="entry name" value="Peptidase_aspartic_dom_sf"/>
</dbReference>
<evidence type="ECO:0000313" key="14">
    <source>
        <dbReference type="Proteomes" id="UP001151760"/>
    </source>
</evidence>
<keyword evidence="6" id="KW-0255">Endonuclease</keyword>
<keyword evidence="4" id="KW-0540">Nuclease</keyword>